<evidence type="ECO:0000313" key="4">
    <source>
        <dbReference type="EMBL" id="KAF2269033.1"/>
    </source>
</evidence>
<dbReference type="AlphaFoldDB" id="A0A9P4TPD5"/>
<keyword evidence="3" id="KW-0472">Membrane</keyword>
<feature type="coiled-coil region" evidence="1">
    <location>
        <begin position="295"/>
        <end position="329"/>
    </location>
</feature>
<keyword evidence="3" id="KW-1133">Transmembrane helix</keyword>
<evidence type="ECO:0000256" key="1">
    <source>
        <dbReference type="SAM" id="Coils"/>
    </source>
</evidence>
<keyword evidence="1" id="KW-0175">Coiled coil</keyword>
<feature type="compositionally biased region" description="Basic residues" evidence="2">
    <location>
        <begin position="760"/>
        <end position="776"/>
    </location>
</feature>
<reference evidence="5" key="1">
    <citation type="journal article" date="2020" name="Stud. Mycol.">
        <title>101 Dothideomycetes genomes: A test case for predicting lifestyles and emergence of pathogens.</title>
        <authorList>
            <person name="Haridas S."/>
            <person name="Albert R."/>
            <person name="Binder M."/>
            <person name="Bloem J."/>
            <person name="LaButti K."/>
            <person name="Salamov A."/>
            <person name="Andreopoulos B."/>
            <person name="Baker S."/>
            <person name="Barry K."/>
            <person name="Bills G."/>
            <person name="Bluhm B."/>
            <person name="Cannon C."/>
            <person name="Castanera R."/>
            <person name="Culley D."/>
            <person name="Daum C."/>
            <person name="Ezra D."/>
            <person name="Gonzalez J."/>
            <person name="Henrissat B."/>
            <person name="Kuo A."/>
            <person name="Liang C."/>
            <person name="Lipzen A."/>
            <person name="Lutzoni F."/>
            <person name="Magnuson J."/>
            <person name="Mondo S."/>
            <person name="Nolan M."/>
            <person name="Ohm R."/>
            <person name="Pangilinan J."/>
            <person name="Park H.-J."/>
            <person name="Ramirez L."/>
            <person name="Alfaro M."/>
            <person name="Sun H."/>
            <person name="Tritt A."/>
            <person name="Yoshinaga Y."/>
            <person name="Zwiers L.-H."/>
            <person name="Turgeon B."/>
            <person name="Goodwin S."/>
            <person name="Spatafora J."/>
            <person name="Crous P."/>
            <person name="Grigoriev I."/>
        </authorList>
    </citation>
    <scope>NUCLEOTIDE SEQUENCE [LARGE SCALE GENOMIC DNA]</scope>
    <source>
        <strain evidence="5">CBS 304.66</strain>
    </source>
</reference>
<comment type="caution">
    <text evidence="4">The sequence shown here is derived from an EMBL/GenBank/DDBJ whole genome shotgun (WGS) entry which is preliminary data.</text>
</comment>
<feature type="compositionally biased region" description="Basic and acidic residues" evidence="2">
    <location>
        <begin position="804"/>
        <end position="824"/>
    </location>
</feature>
<accession>A0A9P4TPD5</accession>
<protein>
    <submittedName>
        <fullName evidence="4">Uncharacterized protein</fullName>
    </submittedName>
</protein>
<dbReference type="EMBL" id="ML986584">
    <property type="protein sequence ID" value="KAF2269033.1"/>
    <property type="molecule type" value="Genomic_DNA"/>
</dbReference>
<evidence type="ECO:0000313" key="5">
    <source>
        <dbReference type="Proteomes" id="UP000800093"/>
    </source>
</evidence>
<proteinExistence type="predicted"/>
<feature type="region of interest" description="Disordered" evidence="2">
    <location>
        <begin position="712"/>
        <end position="877"/>
    </location>
</feature>
<dbReference type="OrthoDB" id="3789140at2759"/>
<feature type="coiled-coil region" evidence="1">
    <location>
        <begin position="602"/>
        <end position="685"/>
    </location>
</feature>
<evidence type="ECO:0000256" key="3">
    <source>
        <dbReference type="SAM" id="Phobius"/>
    </source>
</evidence>
<feature type="compositionally biased region" description="Polar residues" evidence="2">
    <location>
        <begin position="744"/>
        <end position="756"/>
    </location>
</feature>
<organism evidence="4 5">
    <name type="scientific">Lojkania enalia</name>
    <dbReference type="NCBI Taxonomy" id="147567"/>
    <lineage>
        <taxon>Eukaryota</taxon>
        <taxon>Fungi</taxon>
        <taxon>Dikarya</taxon>
        <taxon>Ascomycota</taxon>
        <taxon>Pezizomycotina</taxon>
        <taxon>Dothideomycetes</taxon>
        <taxon>Pleosporomycetidae</taxon>
        <taxon>Pleosporales</taxon>
        <taxon>Pleosporales incertae sedis</taxon>
        <taxon>Lojkania</taxon>
    </lineage>
</organism>
<name>A0A9P4TPD5_9PLEO</name>
<evidence type="ECO:0000256" key="2">
    <source>
        <dbReference type="SAM" id="MobiDB-lite"/>
    </source>
</evidence>
<sequence>MTNILESARDYAQSRPISVAAGLIIALPGAYMLLSANPIPCSTPGIEVIAKTAGLCSDSPSPLHSPIAGSMSGLTVYDRTYPLDPRLLLPVSKWSDKPTRTFLLHTLQEARKNVSSLVKSTSRRLGLDVDVHEVARMFEGRWASRFPFYRYAAVAVTTALPGAFLIFVKSHPNSWAARHQTRVSNTLHMLALLTVANQGVSVQDLLVTTLVMASFEVLRLVTPSTTHLGQGSTSAFETPSSTRSAAPGVDADEPSRHGHLEDDKCVAKRGASATDLRDEEIGRLRDDLVDMKASARHREDELKRAQADLRNAQEILDETFTECSTLRDEMKTMKTAVGRDQQAAIYRKDIELFALRKSIEQKESHIKDQEARLDYMNRQHKAAMELKEVQVRHLTERLGSFEKHEAHDSSGSTPNPEHQTALQVKLLRVNGRSSFEGEQPLQEKDLEIARLKSDLIAAQNAPEALSQAQRELSRAWDATYEMQNALNDERHQRRQIESKLRDAATMIEEMKRLNQKNSPTRLPTIEEQDQKELESMFNTAQQDNLRLHSELDASSRHLREANARLLANKKELDIFKEQLRLEKAINQDMEAARPSVVHRAHYQRMEGQLKESTDELAAKEEMIRCLQEDVAAKQQEFENLKKSREAVECTKAELQEENGRLKRTVAQLESTKEKLMMDHERLAKHRARDRMSIPDHASARSSGATLITDHNINSSLNEDTPLPPRPVTMASQNRVAERPDTHHSPTTLINVPSPEQRSSTTRRRSLTLKGLMKKMVVRKDEDEEAEKWVSREAASQRPKTALSSRDKNTVMRPTVEADKMEKKEKLKPKSAGPNKRMSEIARPRTAAGQKENSGVGPSRPKSRGWSSGSKLVRKSVG</sequence>
<gene>
    <name evidence="4" type="ORF">CC78DRAFT_612889</name>
</gene>
<feature type="transmembrane region" description="Helical" evidence="3">
    <location>
        <begin position="148"/>
        <end position="168"/>
    </location>
</feature>
<feature type="region of interest" description="Disordered" evidence="2">
    <location>
        <begin position="226"/>
        <end position="259"/>
    </location>
</feature>
<dbReference type="Proteomes" id="UP000800093">
    <property type="component" value="Unassembled WGS sequence"/>
</dbReference>
<keyword evidence="5" id="KW-1185">Reference proteome</keyword>
<keyword evidence="3" id="KW-0812">Transmembrane</keyword>
<feature type="compositionally biased region" description="Polar residues" evidence="2">
    <location>
        <begin position="226"/>
        <end position="244"/>
    </location>
</feature>